<dbReference type="STRING" id="1225476.A1D18_03980"/>
<protein>
    <submittedName>
        <fullName evidence="7">Leucyl aminopeptidase</fullName>
    </submittedName>
</protein>
<evidence type="ECO:0000256" key="3">
    <source>
        <dbReference type="ARBA" id="ARBA00022670"/>
    </source>
</evidence>
<evidence type="ECO:0000256" key="5">
    <source>
        <dbReference type="ARBA" id="ARBA00023211"/>
    </source>
</evidence>
<dbReference type="EMBL" id="LUKY01000033">
    <property type="protein sequence ID" value="OIZ94037.1"/>
    <property type="molecule type" value="Genomic_DNA"/>
</dbReference>
<dbReference type="Pfam" id="PF00883">
    <property type="entry name" value="Peptidase_M17"/>
    <property type="match status" value="1"/>
</dbReference>
<dbReference type="InterPro" id="IPR011356">
    <property type="entry name" value="Leucine_aapep/pepB"/>
</dbReference>
<dbReference type="SUPFAM" id="SSF53187">
    <property type="entry name" value="Zn-dependent exopeptidases"/>
    <property type="match status" value="1"/>
</dbReference>
<dbReference type="Pfam" id="PF21337">
    <property type="entry name" value="Peptidase_M17_N_1"/>
    <property type="match status" value="1"/>
</dbReference>
<comment type="similarity">
    <text evidence="1">Belongs to the peptidase M17 family.</text>
</comment>
<feature type="domain" description="Cytosol aminopeptidase" evidence="6">
    <location>
        <begin position="304"/>
        <end position="311"/>
    </location>
</feature>
<evidence type="ECO:0000259" key="6">
    <source>
        <dbReference type="PROSITE" id="PS00631"/>
    </source>
</evidence>
<dbReference type="Gene3D" id="3.40.630.10">
    <property type="entry name" value="Zn peptidases"/>
    <property type="match status" value="1"/>
</dbReference>
<comment type="caution">
    <text evidence="7">The sequence shown here is derived from an EMBL/GenBank/DDBJ whole genome shotgun (WGS) entry which is preliminary data.</text>
</comment>
<reference evidence="7 8" key="1">
    <citation type="submission" date="2016-03" db="EMBL/GenBank/DDBJ databases">
        <title>Comparative genomics of Rickettsiella.</title>
        <authorList>
            <person name="Chandler C."/>
            <person name="Wang Y."/>
        </authorList>
    </citation>
    <scope>NUCLEOTIDE SEQUENCE [LARGE SCALE GENOMIC DNA]</scope>
    <source>
        <strain evidence="7 8">RCFS May 2013</strain>
    </source>
</reference>
<evidence type="ECO:0000256" key="2">
    <source>
        <dbReference type="ARBA" id="ARBA00022438"/>
    </source>
</evidence>
<dbReference type="InterPro" id="IPR000819">
    <property type="entry name" value="Peptidase_M17_C"/>
</dbReference>
<sequence>MLNCFTHESSQSIPLTAILPEQWSDWLADQTKSTQHWLQTINFIARPGSYSFIPGTAGKLQQVLLVRNDEADFWTFGLLPSVLPEGHYHVADMDKPKLGEQIALAWGLGAYEFIRYKSSTRPLAQLLISSKNHDQFMIKLEAIYRVRNMINTPADDMDPAELAENVFQIGKKYHATVTQIVGDELLTANYPAIYTVGKASCHKPRLVDLKWGDSKHPKITLVGKGVCFDSGGYNLKSSGNMLAMKKDMGGAANAIGLAEMIMAYQLPVRLRLLIPAVENMIAGNAYKPGDIIQTRHGLTVEIGNTDAEGRLILADALCEADSENPELLIDFATLTGAARGAVGTEISAFFTDHEQLAQHIIQHSQQQQDPVWRLPLYKPYQKLLDSKFANMSNCGSSPFAGAITAALFLRSFISEETTWLHFDFNAYNVNTRPGRPEGGEAMAILAVFSYLLERYPFQNKNKVI</sequence>
<keyword evidence="8" id="KW-1185">Reference proteome</keyword>
<organism evidence="7 8">
    <name type="scientific">Candidatus Rickettsiella isopodorum</name>
    <dbReference type="NCBI Taxonomy" id="1225476"/>
    <lineage>
        <taxon>Bacteria</taxon>
        <taxon>Pseudomonadati</taxon>
        <taxon>Pseudomonadota</taxon>
        <taxon>Gammaproteobacteria</taxon>
        <taxon>Legionellales</taxon>
        <taxon>Coxiellaceae</taxon>
        <taxon>Rickettsiella</taxon>
    </lineage>
</organism>
<accession>A0A1J8PG50</accession>
<dbReference type="CDD" id="cd00433">
    <property type="entry name" value="Peptidase_M17"/>
    <property type="match status" value="1"/>
</dbReference>
<dbReference type="PANTHER" id="PTHR11963">
    <property type="entry name" value="LEUCINE AMINOPEPTIDASE-RELATED"/>
    <property type="match status" value="1"/>
</dbReference>
<evidence type="ECO:0000256" key="4">
    <source>
        <dbReference type="ARBA" id="ARBA00022801"/>
    </source>
</evidence>
<keyword evidence="2 7" id="KW-0031">Aminopeptidase</keyword>
<dbReference type="GO" id="GO:0006508">
    <property type="term" value="P:proteolysis"/>
    <property type="evidence" value="ECO:0007669"/>
    <property type="project" value="UniProtKB-KW"/>
</dbReference>
<proteinExistence type="inferred from homology"/>
<name>A0A1J8PG50_9COXI</name>
<dbReference type="Gene3D" id="3.40.220.10">
    <property type="entry name" value="Leucine Aminopeptidase, subunit E, domain 1"/>
    <property type="match status" value="1"/>
</dbReference>
<dbReference type="OrthoDB" id="9809354at2"/>
<gene>
    <name evidence="7" type="ORF">A1D18_03980</name>
</gene>
<dbReference type="GO" id="GO:0030145">
    <property type="term" value="F:manganese ion binding"/>
    <property type="evidence" value="ECO:0007669"/>
    <property type="project" value="InterPro"/>
</dbReference>
<dbReference type="PROSITE" id="PS00631">
    <property type="entry name" value="CYTOSOL_AP"/>
    <property type="match status" value="1"/>
</dbReference>
<evidence type="ECO:0000313" key="8">
    <source>
        <dbReference type="Proteomes" id="UP000183924"/>
    </source>
</evidence>
<dbReference type="PANTHER" id="PTHR11963:SF20">
    <property type="entry name" value="PEPTIDASE B"/>
    <property type="match status" value="1"/>
</dbReference>
<dbReference type="AlphaFoldDB" id="A0A1J8PG50"/>
<evidence type="ECO:0000256" key="1">
    <source>
        <dbReference type="ARBA" id="ARBA00009528"/>
    </source>
</evidence>
<dbReference type="GO" id="GO:0005737">
    <property type="term" value="C:cytoplasm"/>
    <property type="evidence" value="ECO:0007669"/>
    <property type="project" value="InterPro"/>
</dbReference>
<dbReference type="InterPro" id="IPR043472">
    <property type="entry name" value="Macro_dom-like"/>
</dbReference>
<dbReference type="PRINTS" id="PR00481">
    <property type="entry name" value="LAMNOPPTDASE"/>
</dbReference>
<keyword evidence="3" id="KW-0645">Protease</keyword>
<dbReference type="RefSeq" id="WP_071662536.1">
    <property type="nucleotide sequence ID" value="NZ_LUKY01000033.1"/>
</dbReference>
<evidence type="ECO:0000313" key="7">
    <source>
        <dbReference type="EMBL" id="OIZ94037.1"/>
    </source>
</evidence>
<dbReference type="Proteomes" id="UP000183924">
    <property type="component" value="Unassembled WGS sequence"/>
</dbReference>
<dbReference type="InterPro" id="IPR048816">
    <property type="entry name" value="Peptidase_M17_N_1"/>
</dbReference>
<keyword evidence="5" id="KW-0464">Manganese</keyword>
<dbReference type="GO" id="GO:0070006">
    <property type="term" value="F:metalloaminopeptidase activity"/>
    <property type="evidence" value="ECO:0007669"/>
    <property type="project" value="InterPro"/>
</dbReference>
<keyword evidence="4" id="KW-0378">Hydrolase</keyword>